<evidence type="ECO:0000256" key="6">
    <source>
        <dbReference type="RuleBase" id="RU000682"/>
    </source>
</evidence>
<evidence type="ECO:0000256" key="1">
    <source>
        <dbReference type="ARBA" id="ARBA00004123"/>
    </source>
</evidence>
<dbReference type="PROSITE" id="PS50071">
    <property type="entry name" value="HOMEOBOX_2"/>
    <property type="match status" value="1"/>
</dbReference>
<evidence type="ECO:0000256" key="7">
    <source>
        <dbReference type="SAM" id="MobiDB-lite"/>
    </source>
</evidence>
<dbReference type="SUPFAM" id="SSF46689">
    <property type="entry name" value="Homeodomain-like"/>
    <property type="match status" value="1"/>
</dbReference>
<keyword evidence="3 5" id="KW-0371">Homeobox</keyword>
<dbReference type="GO" id="GO:0030154">
    <property type="term" value="P:cell differentiation"/>
    <property type="evidence" value="ECO:0007669"/>
    <property type="project" value="TreeGrafter"/>
</dbReference>
<reference evidence="10" key="2">
    <citation type="submission" date="2015-01" db="EMBL/GenBank/DDBJ databases">
        <title>Evolutionary Origins and Diversification of the Mycorrhizal Mutualists.</title>
        <authorList>
            <consortium name="DOE Joint Genome Institute"/>
            <consortium name="Mycorrhizal Genomics Consortium"/>
            <person name="Kohler A."/>
            <person name="Kuo A."/>
            <person name="Nagy L.G."/>
            <person name="Floudas D."/>
            <person name="Copeland A."/>
            <person name="Barry K.W."/>
            <person name="Cichocki N."/>
            <person name="Veneault-Fourrey C."/>
            <person name="LaButti K."/>
            <person name="Lindquist E.A."/>
            <person name="Lipzen A."/>
            <person name="Lundell T."/>
            <person name="Morin E."/>
            <person name="Murat C."/>
            <person name="Riley R."/>
            <person name="Ohm R."/>
            <person name="Sun H."/>
            <person name="Tunlid A."/>
            <person name="Henrissat B."/>
            <person name="Grigoriev I.V."/>
            <person name="Hibbett D.S."/>
            <person name="Martin F."/>
        </authorList>
    </citation>
    <scope>NUCLEOTIDE SEQUENCE [LARGE SCALE GENOMIC DNA]</scope>
    <source>
        <strain evidence="10">UH-Slu-Lm8-n1</strain>
    </source>
</reference>
<dbReference type="PROSITE" id="PS00027">
    <property type="entry name" value="HOMEOBOX_1"/>
    <property type="match status" value="1"/>
</dbReference>
<dbReference type="OrthoDB" id="6159439at2759"/>
<feature type="domain" description="Homeobox" evidence="8">
    <location>
        <begin position="15"/>
        <end position="75"/>
    </location>
</feature>
<dbReference type="HOGENOM" id="CLU_1428862_0_0_1"/>
<feature type="region of interest" description="Disordered" evidence="7">
    <location>
        <begin position="1"/>
        <end position="20"/>
    </location>
</feature>
<feature type="compositionally biased region" description="Basic and acidic residues" evidence="7">
    <location>
        <begin position="109"/>
        <end position="119"/>
    </location>
</feature>
<dbReference type="PANTHER" id="PTHR24324:SF5">
    <property type="entry name" value="HEMATOPOIETICALLY-EXPRESSED HOMEOBOX PROTEIN HHEX"/>
    <property type="match status" value="1"/>
</dbReference>
<keyword evidence="2 5" id="KW-0238">DNA-binding</keyword>
<feature type="compositionally biased region" description="Acidic residues" evidence="7">
    <location>
        <begin position="94"/>
        <end position="108"/>
    </location>
</feature>
<evidence type="ECO:0000259" key="8">
    <source>
        <dbReference type="PROSITE" id="PS50071"/>
    </source>
</evidence>
<dbReference type="InterPro" id="IPR017970">
    <property type="entry name" value="Homeobox_CS"/>
</dbReference>
<dbReference type="SMART" id="SM00389">
    <property type="entry name" value="HOX"/>
    <property type="match status" value="1"/>
</dbReference>
<dbReference type="InterPro" id="IPR009057">
    <property type="entry name" value="Homeodomain-like_sf"/>
</dbReference>
<gene>
    <name evidence="9" type="ORF">CY34DRAFT_8271</name>
</gene>
<dbReference type="InterPro" id="IPR001356">
    <property type="entry name" value="HD"/>
</dbReference>
<dbReference type="Proteomes" id="UP000054485">
    <property type="component" value="Unassembled WGS sequence"/>
</dbReference>
<evidence type="ECO:0000256" key="5">
    <source>
        <dbReference type="PROSITE-ProRule" id="PRU00108"/>
    </source>
</evidence>
<dbReference type="InterPro" id="IPR051000">
    <property type="entry name" value="Homeobox_DNA-bind_prot"/>
</dbReference>
<dbReference type="Pfam" id="PF00046">
    <property type="entry name" value="Homeodomain"/>
    <property type="match status" value="1"/>
</dbReference>
<evidence type="ECO:0000313" key="10">
    <source>
        <dbReference type="Proteomes" id="UP000054485"/>
    </source>
</evidence>
<keyword evidence="10" id="KW-1185">Reference proteome</keyword>
<dbReference type="GO" id="GO:0005634">
    <property type="term" value="C:nucleus"/>
    <property type="evidence" value="ECO:0007669"/>
    <property type="project" value="UniProtKB-SubCell"/>
</dbReference>
<dbReference type="PANTHER" id="PTHR24324">
    <property type="entry name" value="HOMEOBOX PROTEIN HHEX"/>
    <property type="match status" value="1"/>
</dbReference>
<comment type="subcellular location">
    <subcellularLocation>
        <location evidence="1 5 6">Nucleus</location>
    </subcellularLocation>
</comment>
<evidence type="ECO:0000256" key="3">
    <source>
        <dbReference type="ARBA" id="ARBA00023155"/>
    </source>
</evidence>
<evidence type="ECO:0000256" key="2">
    <source>
        <dbReference type="ARBA" id="ARBA00023125"/>
    </source>
</evidence>
<dbReference type="InParanoid" id="A0A0D0B361"/>
<dbReference type="CDD" id="cd00086">
    <property type="entry name" value="homeodomain"/>
    <property type="match status" value="1"/>
</dbReference>
<dbReference type="GO" id="GO:0000978">
    <property type="term" value="F:RNA polymerase II cis-regulatory region sequence-specific DNA binding"/>
    <property type="evidence" value="ECO:0007669"/>
    <property type="project" value="TreeGrafter"/>
</dbReference>
<feature type="DNA-binding region" description="Homeobox" evidence="5">
    <location>
        <begin position="17"/>
        <end position="76"/>
    </location>
</feature>
<accession>A0A0D0B361</accession>
<reference evidence="9 10" key="1">
    <citation type="submission" date="2014-04" db="EMBL/GenBank/DDBJ databases">
        <authorList>
            <consortium name="DOE Joint Genome Institute"/>
            <person name="Kuo A."/>
            <person name="Ruytinx J."/>
            <person name="Rineau F."/>
            <person name="Colpaert J."/>
            <person name="Kohler A."/>
            <person name="Nagy L.G."/>
            <person name="Floudas D."/>
            <person name="Copeland A."/>
            <person name="Barry K.W."/>
            <person name="Cichocki N."/>
            <person name="Veneault-Fourrey C."/>
            <person name="LaButti K."/>
            <person name="Lindquist E.A."/>
            <person name="Lipzen A."/>
            <person name="Lundell T."/>
            <person name="Morin E."/>
            <person name="Murat C."/>
            <person name="Sun H."/>
            <person name="Tunlid A."/>
            <person name="Henrissat B."/>
            <person name="Grigoriev I.V."/>
            <person name="Hibbett D.S."/>
            <person name="Martin F."/>
            <person name="Nordberg H.P."/>
            <person name="Cantor M.N."/>
            <person name="Hua S.X."/>
        </authorList>
    </citation>
    <scope>NUCLEOTIDE SEQUENCE [LARGE SCALE GENOMIC DNA]</scope>
    <source>
        <strain evidence="9 10">UH-Slu-Lm8-n1</strain>
    </source>
</reference>
<protein>
    <recommendedName>
        <fullName evidence="8">Homeobox domain-containing protein</fullName>
    </recommendedName>
</protein>
<dbReference type="EMBL" id="KN835138">
    <property type="protein sequence ID" value="KIK48446.1"/>
    <property type="molecule type" value="Genomic_DNA"/>
</dbReference>
<dbReference type="AlphaFoldDB" id="A0A0D0B361"/>
<dbReference type="Gene3D" id="1.10.10.60">
    <property type="entry name" value="Homeodomain-like"/>
    <property type="match status" value="1"/>
</dbReference>
<evidence type="ECO:0000313" key="9">
    <source>
        <dbReference type="EMBL" id="KIK48446.1"/>
    </source>
</evidence>
<name>A0A0D0B361_9AGAM</name>
<dbReference type="GO" id="GO:0000981">
    <property type="term" value="F:DNA-binding transcription factor activity, RNA polymerase II-specific"/>
    <property type="evidence" value="ECO:0007669"/>
    <property type="project" value="InterPro"/>
</dbReference>
<organism evidence="9 10">
    <name type="scientific">Suillus luteus UH-Slu-Lm8-n1</name>
    <dbReference type="NCBI Taxonomy" id="930992"/>
    <lineage>
        <taxon>Eukaryota</taxon>
        <taxon>Fungi</taxon>
        <taxon>Dikarya</taxon>
        <taxon>Basidiomycota</taxon>
        <taxon>Agaricomycotina</taxon>
        <taxon>Agaricomycetes</taxon>
        <taxon>Agaricomycetidae</taxon>
        <taxon>Boletales</taxon>
        <taxon>Suillineae</taxon>
        <taxon>Suillaceae</taxon>
        <taxon>Suillus</taxon>
    </lineage>
</organism>
<evidence type="ECO:0000256" key="4">
    <source>
        <dbReference type="ARBA" id="ARBA00023242"/>
    </source>
</evidence>
<feature type="compositionally biased region" description="Basic residues" evidence="7">
    <location>
        <begin position="1"/>
        <end position="10"/>
    </location>
</feature>
<sequence>MKSQSKRSHRSSPYYLEKPKRKCMTKEQLNILNPYYAKNNRPARDDIELLAEAIDIPVSKVSNWFNNRRAKEARLQRNSSSPLSQCLWDMDIDGTADTTDSDDDDDEHEHESGDAKGGLDQEALYQEARACVATMAEMSPEEVDMYFIEQETCAARACILAMAKMTQEEVNAAFALNNFKRRMIVHPAPK</sequence>
<feature type="region of interest" description="Disordered" evidence="7">
    <location>
        <begin position="94"/>
        <end position="120"/>
    </location>
</feature>
<proteinExistence type="predicted"/>
<keyword evidence="4 5" id="KW-0539">Nucleus</keyword>